<organism evidence="2 3">
    <name type="scientific">Paractinoplanes aksuensis</name>
    <dbReference type="NCBI Taxonomy" id="2939490"/>
    <lineage>
        <taxon>Bacteria</taxon>
        <taxon>Bacillati</taxon>
        <taxon>Actinomycetota</taxon>
        <taxon>Actinomycetes</taxon>
        <taxon>Micromonosporales</taxon>
        <taxon>Micromonosporaceae</taxon>
        <taxon>Paractinoplanes</taxon>
    </lineage>
</organism>
<evidence type="ECO:0000313" key="2">
    <source>
        <dbReference type="EMBL" id="MCO8277551.1"/>
    </source>
</evidence>
<feature type="compositionally biased region" description="Basic and acidic residues" evidence="1">
    <location>
        <begin position="1"/>
        <end position="16"/>
    </location>
</feature>
<dbReference type="RefSeq" id="WP_253243564.1">
    <property type="nucleotide sequence ID" value="NZ_JAMYJR010000060.1"/>
</dbReference>
<dbReference type="Gene3D" id="1.10.357.10">
    <property type="entry name" value="Tetracycline Repressor, domain 2"/>
    <property type="match status" value="1"/>
</dbReference>
<dbReference type="SUPFAM" id="SSF46689">
    <property type="entry name" value="Homeodomain-like"/>
    <property type="match status" value="1"/>
</dbReference>
<evidence type="ECO:0000313" key="3">
    <source>
        <dbReference type="Proteomes" id="UP001523369"/>
    </source>
</evidence>
<accession>A0ABT1E5L4</accession>
<dbReference type="InterPro" id="IPR009057">
    <property type="entry name" value="Homeodomain-like_sf"/>
</dbReference>
<reference evidence="2 3" key="1">
    <citation type="submission" date="2022-06" db="EMBL/GenBank/DDBJ databases">
        <title>New Species of the Genus Actinoplanes, ActinopZanes ferrugineus.</title>
        <authorList>
            <person name="Ding P."/>
        </authorList>
    </citation>
    <scope>NUCLEOTIDE SEQUENCE [LARGE SCALE GENOMIC DNA]</scope>
    <source>
        <strain evidence="2 3">TRM88003</strain>
    </source>
</reference>
<dbReference type="EMBL" id="JAMYJR010000060">
    <property type="protein sequence ID" value="MCO8277551.1"/>
    <property type="molecule type" value="Genomic_DNA"/>
</dbReference>
<keyword evidence="3" id="KW-1185">Reference proteome</keyword>
<evidence type="ECO:0008006" key="4">
    <source>
        <dbReference type="Google" id="ProtNLM"/>
    </source>
</evidence>
<sequence length="68" mass="7433">MTRGHPEHPDAQRRQVGEAAGNANHSAVRYHFGGRDGLLRAMISRHLDAVLEQRRVSPAGDWAMCAGS</sequence>
<protein>
    <recommendedName>
        <fullName evidence="4">TetR family transcriptional regulator</fullName>
    </recommendedName>
</protein>
<dbReference type="Proteomes" id="UP001523369">
    <property type="component" value="Unassembled WGS sequence"/>
</dbReference>
<comment type="caution">
    <text evidence="2">The sequence shown here is derived from an EMBL/GenBank/DDBJ whole genome shotgun (WGS) entry which is preliminary data.</text>
</comment>
<evidence type="ECO:0000256" key="1">
    <source>
        <dbReference type="SAM" id="MobiDB-lite"/>
    </source>
</evidence>
<name>A0ABT1E5L4_9ACTN</name>
<proteinExistence type="predicted"/>
<feature type="region of interest" description="Disordered" evidence="1">
    <location>
        <begin position="1"/>
        <end position="25"/>
    </location>
</feature>
<gene>
    <name evidence="2" type="ORF">M1L60_43930</name>
</gene>